<keyword evidence="1" id="KW-0378">Hydrolase</keyword>
<comment type="pathway">
    <text evidence="1">Glycan biosynthesis; trehalose biosynthesis.</text>
</comment>
<keyword evidence="1" id="KW-0460">Magnesium</keyword>
<dbReference type="GO" id="GO:0005992">
    <property type="term" value="P:trehalose biosynthetic process"/>
    <property type="evidence" value="ECO:0007669"/>
    <property type="project" value="UniProtKB-UniPathway"/>
</dbReference>
<evidence type="ECO:0000256" key="1">
    <source>
        <dbReference type="RuleBase" id="RU361117"/>
    </source>
</evidence>
<dbReference type="NCBIfam" id="TIGR00685">
    <property type="entry name" value="T6PP"/>
    <property type="match status" value="1"/>
</dbReference>
<dbReference type="InterPro" id="IPR023214">
    <property type="entry name" value="HAD_sf"/>
</dbReference>
<name>A0A1L7CUM2_9CORY</name>
<dbReference type="GO" id="GO:0046872">
    <property type="term" value="F:metal ion binding"/>
    <property type="evidence" value="ECO:0007669"/>
    <property type="project" value="UniProtKB-KW"/>
</dbReference>
<keyword evidence="1" id="KW-0479">Metal-binding</keyword>
<dbReference type="KEGG" id="cfk:CFRA_10145"/>
<dbReference type="Gene3D" id="3.40.50.1000">
    <property type="entry name" value="HAD superfamily/HAD-like"/>
    <property type="match status" value="1"/>
</dbReference>
<dbReference type="SUPFAM" id="SSF56784">
    <property type="entry name" value="HAD-like"/>
    <property type="match status" value="1"/>
</dbReference>
<keyword evidence="3" id="KW-1185">Reference proteome</keyword>
<proteinExistence type="inferred from homology"/>
<dbReference type="EC" id="3.1.3.12" evidence="1"/>
<dbReference type="EMBL" id="CP009247">
    <property type="protein sequence ID" value="APT89533.1"/>
    <property type="molecule type" value="Genomic_DNA"/>
</dbReference>
<dbReference type="Proteomes" id="UP000185434">
    <property type="component" value="Chromosome"/>
</dbReference>
<comment type="cofactor">
    <cofactor evidence="1">
        <name>Mg(2+)</name>
        <dbReference type="ChEBI" id="CHEBI:18420"/>
    </cofactor>
</comment>
<dbReference type="UniPathway" id="UPA00299"/>
<protein>
    <recommendedName>
        <fullName evidence="1">Trehalose 6-phosphate phosphatase</fullName>
        <ecNumber evidence="1">3.1.3.12</ecNumber>
    </recommendedName>
</protein>
<gene>
    <name evidence="2" type="ORF">CFRA_10145</name>
</gene>
<comment type="function">
    <text evidence="1">Removes the phosphate from trehalose 6-phosphate to produce free trehalose.</text>
</comment>
<dbReference type="Pfam" id="PF02358">
    <property type="entry name" value="Trehalose_PPase"/>
    <property type="match status" value="1"/>
</dbReference>
<sequence length="258" mass="27666">MNHDQASTPTSSKSAPTVAELAAVDRLLVVCDFDGTLAWHSSDRLNVPVDENAIEALRRLALMPGTDVVILSGRMMAELSEICPLDPPVRKVGSHGAEPEGSENLLTDGQQAALDAITEQLEALCEGNPCFVEFKPFQRGLHYRPVAGTPMAEQMRQAALNIDPHGAHITDGRMIVEFSVSDATKGTWIAAERERLNPDATVFLGDDTTDERGFAVLSENDLGVKVGEGETKARARVADIPGVAAWLTELADARAARA</sequence>
<dbReference type="STRING" id="1437875.CFRA_10145"/>
<evidence type="ECO:0000313" key="3">
    <source>
        <dbReference type="Proteomes" id="UP000185434"/>
    </source>
</evidence>
<accession>A0A1L7CUM2</accession>
<dbReference type="RefSeq" id="WP_075664525.1">
    <property type="nucleotide sequence ID" value="NZ_CP009247.1"/>
</dbReference>
<dbReference type="InterPro" id="IPR036412">
    <property type="entry name" value="HAD-like_sf"/>
</dbReference>
<reference evidence="2 3" key="1">
    <citation type="submission" date="2014-08" db="EMBL/GenBank/DDBJ databases">
        <title>Complete genome sequence of Corynebacterium frankenforstense ST18(T) (=DSM 45800(T)), isolated from raw cow milk.</title>
        <authorList>
            <person name="Ruckert C."/>
            <person name="Albersmeier A."/>
            <person name="Winkler A."/>
            <person name="Lipski A."/>
            <person name="Kalinowski J."/>
        </authorList>
    </citation>
    <scope>NUCLEOTIDE SEQUENCE [LARGE SCALE GENOMIC DNA]</scope>
    <source>
        <strain evidence="2 3">ST18</strain>
    </source>
</reference>
<comment type="similarity">
    <text evidence="1">Belongs to the trehalose phosphatase family.</text>
</comment>
<comment type="catalytic activity">
    <reaction evidence="1">
        <text>alpha,alpha-trehalose 6-phosphate + H2O = alpha,alpha-trehalose + phosphate</text>
        <dbReference type="Rhea" id="RHEA:23420"/>
        <dbReference type="ChEBI" id="CHEBI:15377"/>
        <dbReference type="ChEBI" id="CHEBI:16551"/>
        <dbReference type="ChEBI" id="CHEBI:43474"/>
        <dbReference type="ChEBI" id="CHEBI:58429"/>
        <dbReference type="EC" id="3.1.3.12"/>
    </reaction>
</comment>
<dbReference type="Gene3D" id="3.30.70.1020">
    <property type="entry name" value="Trehalose-6-phosphate phosphatase related protein, domain 2"/>
    <property type="match status" value="1"/>
</dbReference>
<dbReference type="AlphaFoldDB" id="A0A1L7CUM2"/>
<dbReference type="GO" id="GO:0004805">
    <property type="term" value="F:trehalose-phosphatase activity"/>
    <property type="evidence" value="ECO:0007669"/>
    <property type="project" value="UniProtKB-EC"/>
</dbReference>
<evidence type="ECO:0000313" key="2">
    <source>
        <dbReference type="EMBL" id="APT89533.1"/>
    </source>
</evidence>
<dbReference type="InterPro" id="IPR006379">
    <property type="entry name" value="HAD-SF_hydro_IIB"/>
</dbReference>
<dbReference type="NCBIfam" id="TIGR01484">
    <property type="entry name" value="HAD-SF-IIB"/>
    <property type="match status" value="1"/>
</dbReference>
<dbReference type="InterPro" id="IPR003337">
    <property type="entry name" value="Trehalose_PPase"/>
</dbReference>
<organism evidence="2 3">
    <name type="scientific">Corynebacterium frankenforstense DSM 45800</name>
    <dbReference type="NCBI Taxonomy" id="1437875"/>
    <lineage>
        <taxon>Bacteria</taxon>
        <taxon>Bacillati</taxon>
        <taxon>Actinomycetota</taxon>
        <taxon>Actinomycetes</taxon>
        <taxon>Mycobacteriales</taxon>
        <taxon>Corynebacteriaceae</taxon>
        <taxon>Corynebacterium</taxon>
    </lineage>
</organism>